<dbReference type="AlphaFoldDB" id="A0A840AY88"/>
<name>A0A840AY88_9SPHN</name>
<evidence type="ECO:0000313" key="1">
    <source>
        <dbReference type="EMBL" id="MBB3941926.1"/>
    </source>
</evidence>
<protein>
    <submittedName>
        <fullName evidence="1">Uncharacterized protein</fullName>
    </submittedName>
</protein>
<sequence>MADSHAMFGSEPNCCRPVCLQSTFQKDDHAETQGTKRHSPPPPRPLRLCVITYCRCHVRRAQRAIRCITITDVSIFGGAGLNLPLHQRIKAELVDGIGAE</sequence>
<dbReference type="EMBL" id="JACIEA010000001">
    <property type="protein sequence ID" value="MBB3941926.1"/>
    <property type="molecule type" value="Genomic_DNA"/>
</dbReference>
<proteinExistence type="predicted"/>
<evidence type="ECO:0000313" key="2">
    <source>
        <dbReference type="Proteomes" id="UP000581447"/>
    </source>
</evidence>
<gene>
    <name evidence="1" type="ORF">GGR91_000148</name>
</gene>
<comment type="caution">
    <text evidence="1">The sequence shown here is derived from an EMBL/GenBank/DDBJ whole genome shotgun (WGS) entry which is preliminary data.</text>
</comment>
<reference evidence="1 2" key="1">
    <citation type="submission" date="2020-08" db="EMBL/GenBank/DDBJ databases">
        <title>Genomic Encyclopedia of Type Strains, Phase IV (KMG-IV): sequencing the most valuable type-strain genomes for metagenomic binning, comparative biology and taxonomic classification.</title>
        <authorList>
            <person name="Goeker M."/>
        </authorList>
    </citation>
    <scope>NUCLEOTIDE SEQUENCE [LARGE SCALE GENOMIC DNA]</scope>
    <source>
        <strain evidence="1 2">DSM 29050</strain>
    </source>
</reference>
<keyword evidence="2" id="KW-1185">Reference proteome</keyword>
<organism evidence="1 2">
    <name type="scientific">Sphingorhabdus rigui</name>
    <dbReference type="NCBI Taxonomy" id="1282858"/>
    <lineage>
        <taxon>Bacteria</taxon>
        <taxon>Pseudomonadati</taxon>
        <taxon>Pseudomonadota</taxon>
        <taxon>Alphaproteobacteria</taxon>
        <taxon>Sphingomonadales</taxon>
        <taxon>Sphingomonadaceae</taxon>
        <taxon>Sphingorhabdus</taxon>
    </lineage>
</organism>
<dbReference type="Proteomes" id="UP000581447">
    <property type="component" value="Unassembled WGS sequence"/>
</dbReference>
<accession>A0A840AY88</accession>